<feature type="binding site" evidence="6">
    <location>
        <position position="81"/>
    </location>
    <ligand>
        <name>substrate</name>
    </ligand>
</feature>
<dbReference type="PANTHER" id="PTHR11122">
    <property type="entry name" value="APOSPORY-ASSOCIATED PROTEIN C-RELATED"/>
    <property type="match status" value="1"/>
</dbReference>
<dbReference type="GO" id="GO:0005975">
    <property type="term" value="P:carbohydrate metabolic process"/>
    <property type="evidence" value="ECO:0007669"/>
    <property type="project" value="InterPro"/>
</dbReference>
<evidence type="ECO:0000256" key="6">
    <source>
        <dbReference type="PIRSR" id="PIRSR016020-2"/>
    </source>
</evidence>
<dbReference type="GO" id="GO:0047938">
    <property type="term" value="F:glucose-6-phosphate 1-epimerase activity"/>
    <property type="evidence" value="ECO:0007669"/>
    <property type="project" value="UniProtKB-UniRule"/>
</dbReference>
<accession>A0AA37RWE2</accession>
<dbReference type="AlphaFoldDB" id="A0AA37RWE2"/>
<dbReference type="EC" id="5.1.3.15" evidence="4"/>
<dbReference type="PIRSF" id="PIRSF016020">
    <property type="entry name" value="PHexose_mutarotase"/>
    <property type="match status" value="1"/>
</dbReference>
<evidence type="ECO:0000256" key="2">
    <source>
        <dbReference type="ARBA" id="ARBA00005866"/>
    </source>
</evidence>
<dbReference type="InterPro" id="IPR014718">
    <property type="entry name" value="GH-type_carb-bd"/>
</dbReference>
<feature type="binding site" evidence="6">
    <location>
        <position position="86"/>
    </location>
    <ligand>
        <name>substrate</name>
    </ligand>
</feature>
<feature type="binding site" evidence="6">
    <location>
        <position position="61"/>
    </location>
    <ligand>
        <name>substrate</name>
    </ligand>
</feature>
<feature type="active site" evidence="5">
    <location>
        <position position="156"/>
    </location>
</feature>
<dbReference type="PANTHER" id="PTHR11122:SF13">
    <property type="entry name" value="GLUCOSE-6-PHOSPHATE 1-EPIMERASE"/>
    <property type="match status" value="1"/>
</dbReference>
<comment type="caution">
    <text evidence="7">The sequence shown here is derived from an EMBL/GenBank/DDBJ whole genome shotgun (WGS) entry which is preliminary data.</text>
</comment>
<organism evidence="7 8">
    <name type="scientific">Paraferrimonas sedimenticola</name>
    <dbReference type="NCBI Taxonomy" id="375674"/>
    <lineage>
        <taxon>Bacteria</taxon>
        <taxon>Pseudomonadati</taxon>
        <taxon>Pseudomonadota</taxon>
        <taxon>Gammaproteobacteria</taxon>
        <taxon>Alteromonadales</taxon>
        <taxon>Ferrimonadaceae</taxon>
        <taxon>Paraferrimonas</taxon>
    </lineage>
</organism>
<evidence type="ECO:0000256" key="1">
    <source>
        <dbReference type="ARBA" id="ARBA00001096"/>
    </source>
</evidence>
<dbReference type="Proteomes" id="UP001161422">
    <property type="component" value="Unassembled WGS sequence"/>
</dbReference>
<name>A0AA37RWE2_9GAMM</name>
<comment type="catalytic activity">
    <reaction evidence="1">
        <text>alpha-D-glucose 6-phosphate = beta-D-glucose 6-phosphate</text>
        <dbReference type="Rhea" id="RHEA:16249"/>
        <dbReference type="ChEBI" id="CHEBI:58225"/>
        <dbReference type="ChEBI" id="CHEBI:58247"/>
        <dbReference type="EC" id="5.1.3.15"/>
    </reaction>
</comment>
<reference evidence="7" key="1">
    <citation type="journal article" date="2014" name="Int. J. Syst. Evol. Microbiol.">
        <title>Complete genome sequence of Corynebacterium casei LMG S-19264T (=DSM 44701T), isolated from a smear-ripened cheese.</title>
        <authorList>
            <consortium name="US DOE Joint Genome Institute (JGI-PGF)"/>
            <person name="Walter F."/>
            <person name="Albersmeier A."/>
            <person name="Kalinowski J."/>
            <person name="Ruckert C."/>
        </authorList>
    </citation>
    <scope>NUCLEOTIDE SEQUENCE</scope>
    <source>
        <strain evidence="7">NBRC 101628</strain>
    </source>
</reference>
<sequence>MEAIRRLTHPQGLEYLLIDTPLCRAEVYLQGAQLASFTPKGAAPILWMSDSEHKKPGFGLRGGVPICWPWFGMHEQADHPQHGFARKLIWQLVDQQQRADGSVLLTLELPQSAMPSQFWPYQCKLEAQIELGRTAEVQLTTTNLDQLAFSITQALHSYFAINDIHNTRVHGLQGCHYLEFGEQKVDQQAFVEFDAETDRVYQGVPLQQKIECPNGTLVVERSNSRSCVLWNPWIAKAQRLDRFNDDGYLDMLCLEASNALDDAITIEPGQSHTLATRFGWE</sequence>
<dbReference type="GO" id="GO:0030246">
    <property type="term" value="F:carbohydrate binding"/>
    <property type="evidence" value="ECO:0007669"/>
    <property type="project" value="UniProtKB-UniRule"/>
</dbReference>
<feature type="active site" evidence="5">
    <location>
        <position position="255"/>
    </location>
</feature>
<comment type="similarity">
    <text evidence="2 4">Belongs to the glucose-6-phosphate 1-epimerase family.</text>
</comment>
<dbReference type="Gene3D" id="2.70.98.10">
    <property type="match status" value="1"/>
</dbReference>
<proteinExistence type="inferred from homology"/>
<dbReference type="SUPFAM" id="SSF74650">
    <property type="entry name" value="Galactose mutarotase-like"/>
    <property type="match status" value="1"/>
</dbReference>
<keyword evidence="8" id="KW-1185">Reference proteome</keyword>
<dbReference type="InterPro" id="IPR025532">
    <property type="entry name" value="G6P_1-epimerase"/>
</dbReference>
<dbReference type="Pfam" id="PF01263">
    <property type="entry name" value="Aldose_epim"/>
    <property type="match status" value="1"/>
</dbReference>
<dbReference type="InterPro" id="IPR011013">
    <property type="entry name" value="Gal_mutarotase_sf_dom"/>
</dbReference>
<dbReference type="EMBL" id="BSNC01000005">
    <property type="protein sequence ID" value="GLP96561.1"/>
    <property type="molecule type" value="Genomic_DNA"/>
</dbReference>
<evidence type="ECO:0000313" key="8">
    <source>
        <dbReference type="Proteomes" id="UP001161422"/>
    </source>
</evidence>
<protein>
    <recommendedName>
        <fullName evidence="4">Putative glucose-6-phosphate 1-epimerase</fullName>
        <ecNumber evidence="4">5.1.3.15</ecNumber>
    </recommendedName>
</protein>
<evidence type="ECO:0000256" key="3">
    <source>
        <dbReference type="ARBA" id="ARBA00023235"/>
    </source>
</evidence>
<dbReference type="CDD" id="cd09020">
    <property type="entry name" value="D-hex-6-P-epi_like"/>
    <property type="match status" value="1"/>
</dbReference>
<reference evidence="7" key="2">
    <citation type="submission" date="2023-01" db="EMBL/GenBank/DDBJ databases">
        <title>Draft genome sequence of Paraferrimonas sedimenticola strain NBRC 101628.</title>
        <authorList>
            <person name="Sun Q."/>
            <person name="Mori K."/>
        </authorList>
    </citation>
    <scope>NUCLEOTIDE SEQUENCE</scope>
    <source>
        <strain evidence="7">NBRC 101628</strain>
    </source>
</reference>
<evidence type="ECO:0000256" key="4">
    <source>
        <dbReference type="PIRNR" id="PIRNR016020"/>
    </source>
</evidence>
<keyword evidence="3 4" id="KW-0413">Isomerase</keyword>
<dbReference type="RefSeq" id="WP_095503889.1">
    <property type="nucleotide sequence ID" value="NZ_BSNC01000005.1"/>
</dbReference>
<gene>
    <name evidence="7" type="ORF">GCM10007895_18670</name>
</gene>
<evidence type="ECO:0000313" key="7">
    <source>
        <dbReference type="EMBL" id="GLP96561.1"/>
    </source>
</evidence>
<dbReference type="InterPro" id="IPR008183">
    <property type="entry name" value="Aldose_1/G6P_1-epimerase"/>
</dbReference>
<evidence type="ECO:0000256" key="5">
    <source>
        <dbReference type="PIRSR" id="PIRSR016020-1"/>
    </source>
</evidence>